<proteinExistence type="predicted"/>
<keyword evidence="2" id="KW-0808">Transferase</keyword>
<evidence type="ECO:0000259" key="1">
    <source>
        <dbReference type="Pfam" id="PF08241"/>
    </source>
</evidence>
<dbReference type="Gene3D" id="3.40.50.150">
    <property type="entry name" value="Vaccinia Virus protein VP39"/>
    <property type="match status" value="1"/>
</dbReference>
<keyword evidence="3" id="KW-1185">Reference proteome</keyword>
<dbReference type="CDD" id="cd02440">
    <property type="entry name" value="AdoMet_MTases"/>
    <property type="match status" value="1"/>
</dbReference>
<dbReference type="SUPFAM" id="SSF53335">
    <property type="entry name" value="S-adenosyl-L-methionine-dependent methyltransferases"/>
    <property type="match status" value="1"/>
</dbReference>
<feature type="domain" description="Methyltransferase type 11" evidence="1">
    <location>
        <begin position="56"/>
        <end position="152"/>
    </location>
</feature>
<dbReference type="GO" id="GO:0008168">
    <property type="term" value="F:methyltransferase activity"/>
    <property type="evidence" value="ECO:0007669"/>
    <property type="project" value="UniProtKB-KW"/>
</dbReference>
<comment type="caution">
    <text evidence="2">The sequence shown here is derived from an EMBL/GenBank/DDBJ whole genome shotgun (WGS) entry which is preliminary data.</text>
</comment>
<accession>A0ABT3BPL9</accession>
<dbReference type="InterPro" id="IPR013216">
    <property type="entry name" value="Methyltransf_11"/>
</dbReference>
<gene>
    <name evidence="2" type="ORF">OF365_02240</name>
</gene>
<dbReference type="GO" id="GO:0032259">
    <property type="term" value="P:methylation"/>
    <property type="evidence" value="ECO:0007669"/>
    <property type="project" value="UniProtKB-KW"/>
</dbReference>
<keyword evidence="2" id="KW-0489">Methyltransferase</keyword>
<dbReference type="PANTHER" id="PTHR43861">
    <property type="entry name" value="TRANS-ACONITATE 2-METHYLTRANSFERASE-RELATED"/>
    <property type="match status" value="1"/>
</dbReference>
<dbReference type="Proteomes" id="UP001207252">
    <property type="component" value="Unassembled WGS sequence"/>
</dbReference>
<name>A0ABT3BPL9_9BACT</name>
<dbReference type="InterPro" id="IPR029063">
    <property type="entry name" value="SAM-dependent_MTases_sf"/>
</dbReference>
<sequence length="208" mass="23334">MDKTNKTNVNITNDSFGNPTNDEAGYNILKDMNEHHQTIAAWGFSQFNIQNDDRCLDVGCGGGANIKYMSAKAEHVTGIDISIMSCKVSREVNDLGIKNDRVCIQEANIENFDAPSETFSLITAFCTIYFWNDHPAAFKNIYRLLKPNGRFCLIASGKQKQLEWAHVPNLKIVDEFVLMSEINDAGFSDLSIIFEPDKGYIIIQAVKK</sequence>
<reference evidence="2 3" key="1">
    <citation type="journal article" date="2020" name="Int. J. Syst. Evol. Microbiol.">
        <title>Ureaplasma miroungigenitalium sp. nov. isolated from northern elephant seals (Mirounga angustirostris) and Ureaplasma zalophigenitalium sp. nov. isolated from California sea lions (Zalophus californianus).</title>
        <authorList>
            <person name="Volokhov D.V."/>
            <person name="Gulland F.M."/>
            <person name="Gao Y."/>
            <person name="Chizhikov V.E."/>
        </authorList>
    </citation>
    <scope>NUCLEOTIDE SEQUENCE [LARGE SCALE GENOMIC DNA]</scope>
    <source>
        <strain evidence="2 3">CSL7644-GEN</strain>
    </source>
</reference>
<dbReference type="EMBL" id="JAOXHJ010000004">
    <property type="protein sequence ID" value="MCV3754184.1"/>
    <property type="molecule type" value="Genomic_DNA"/>
</dbReference>
<evidence type="ECO:0000313" key="3">
    <source>
        <dbReference type="Proteomes" id="UP001207252"/>
    </source>
</evidence>
<dbReference type="RefSeq" id="WP_263817987.1">
    <property type="nucleotide sequence ID" value="NZ_JAOXHJ010000004.1"/>
</dbReference>
<protein>
    <submittedName>
        <fullName evidence="2">Class I SAM-dependent methyltransferase</fullName>
    </submittedName>
</protein>
<dbReference type="Pfam" id="PF08241">
    <property type="entry name" value="Methyltransf_11"/>
    <property type="match status" value="1"/>
</dbReference>
<organism evidence="2 3">
    <name type="scientific">Ureaplasma zalophigenitalium</name>
    <dbReference type="NCBI Taxonomy" id="907723"/>
    <lineage>
        <taxon>Bacteria</taxon>
        <taxon>Bacillati</taxon>
        <taxon>Mycoplasmatota</taxon>
        <taxon>Mycoplasmoidales</taxon>
        <taxon>Mycoplasmoidaceae</taxon>
        <taxon>Ureaplasma</taxon>
    </lineage>
</organism>
<evidence type="ECO:0000313" key="2">
    <source>
        <dbReference type="EMBL" id="MCV3754184.1"/>
    </source>
</evidence>
<dbReference type="PANTHER" id="PTHR43861:SF1">
    <property type="entry name" value="TRANS-ACONITATE 2-METHYLTRANSFERASE"/>
    <property type="match status" value="1"/>
</dbReference>